<feature type="domain" description="EamA" evidence="7">
    <location>
        <begin position="169"/>
        <end position="302"/>
    </location>
</feature>
<keyword evidence="5 6" id="KW-0472">Membrane</keyword>
<protein>
    <recommendedName>
        <fullName evidence="7">EamA domain-containing protein</fullName>
    </recommendedName>
</protein>
<dbReference type="InterPro" id="IPR000620">
    <property type="entry name" value="EamA_dom"/>
</dbReference>
<comment type="caution">
    <text evidence="8">The sequence shown here is derived from an EMBL/GenBank/DDBJ whole genome shotgun (WGS) entry which is preliminary data.</text>
</comment>
<evidence type="ECO:0000313" key="9">
    <source>
        <dbReference type="Proteomes" id="UP001428290"/>
    </source>
</evidence>
<feature type="domain" description="EamA" evidence="7">
    <location>
        <begin position="27"/>
        <end position="159"/>
    </location>
</feature>
<organism evidence="8 9">
    <name type="scientific">Herpetosiphon gulosus</name>
    <dbReference type="NCBI Taxonomy" id="1973496"/>
    <lineage>
        <taxon>Bacteria</taxon>
        <taxon>Bacillati</taxon>
        <taxon>Chloroflexota</taxon>
        <taxon>Chloroflexia</taxon>
        <taxon>Herpetosiphonales</taxon>
        <taxon>Herpetosiphonaceae</taxon>
        <taxon>Herpetosiphon</taxon>
    </lineage>
</organism>
<reference evidence="8 9" key="1">
    <citation type="submission" date="2024-02" db="EMBL/GenBank/DDBJ databases">
        <title>Herpetosiphon gulosus NBRC 112829.</title>
        <authorList>
            <person name="Ichikawa N."/>
            <person name="Katano-Makiyama Y."/>
            <person name="Hidaka K."/>
        </authorList>
    </citation>
    <scope>NUCLEOTIDE SEQUENCE [LARGE SCALE GENOMIC DNA]</scope>
    <source>
        <strain evidence="8 9">NBRC 112829</strain>
    </source>
</reference>
<dbReference type="PANTHER" id="PTHR32322:SF2">
    <property type="entry name" value="EAMA DOMAIN-CONTAINING PROTEIN"/>
    <property type="match status" value="1"/>
</dbReference>
<evidence type="ECO:0000256" key="4">
    <source>
        <dbReference type="ARBA" id="ARBA00022989"/>
    </source>
</evidence>
<feature type="transmembrane region" description="Helical" evidence="6">
    <location>
        <begin position="56"/>
        <end position="75"/>
    </location>
</feature>
<dbReference type="SUPFAM" id="SSF103481">
    <property type="entry name" value="Multidrug resistance efflux transporter EmrE"/>
    <property type="match status" value="2"/>
</dbReference>
<accession>A0ABP9WWM3</accession>
<comment type="subcellular location">
    <subcellularLocation>
        <location evidence="1">Membrane</location>
        <topology evidence="1">Multi-pass membrane protein</topology>
    </subcellularLocation>
</comment>
<keyword evidence="9" id="KW-1185">Reference proteome</keyword>
<dbReference type="InterPro" id="IPR037185">
    <property type="entry name" value="EmrE-like"/>
</dbReference>
<evidence type="ECO:0000256" key="2">
    <source>
        <dbReference type="ARBA" id="ARBA00007362"/>
    </source>
</evidence>
<comment type="similarity">
    <text evidence="2">Belongs to the EamA transporter family.</text>
</comment>
<feature type="transmembrane region" description="Helical" evidence="6">
    <location>
        <begin position="198"/>
        <end position="218"/>
    </location>
</feature>
<feature type="transmembrane region" description="Helical" evidence="6">
    <location>
        <begin position="169"/>
        <end position="186"/>
    </location>
</feature>
<proteinExistence type="inferred from homology"/>
<feature type="transmembrane region" description="Helical" evidence="6">
    <location>
        <begin position="115"/>
        <end position="137"/>
    </location>
</feature>
<keyword evidence="3 6" id="KW-0812">Transmembrane</keyword>
<dbReference type="RefSeq" id="WP_345721225.1">
    <property type="nucleotide sequence ID" value="NZ_BAABRU010000004.1"/>
</dbReference>
<evidence type="ECO:0000256" key="1">
    <source>
        <dbReference type="ARBA" id="ARBA00004141"/>
    </source>
</evidence>
<evidence type="ECO:0000256" key="5">
    <source>
        <dbReference type="ARBA" id="ARBA00023136"/>
    </source>
</evidence>
<evidence type="ECO:0000313" key="8">
    <source>
        <dbReference type="EMBL" id="GAA5527602.1"/>
    </source>
</evidence>
<dbReference type="PANTHER" id="PTHR32322">
    <property type="entry name" value="INNER MEMBRANE TRANSPORTER"/>
    <property type="match status" value="1"/>
</dbReference>
<feature type="transmembrane region" description="Helical" evidence="6">
    <location>
        <begin position="87"/>
        <end position="109"/>
    </location>
</feature>
<feature type="transmembrane region" description="Helical" evidence="6">
    <location>
        <begin position="259"/>
        <end position="279"/>
    </location>
</feature>
<feature type="transmembrane region" description="Helical" evidence="6">
    <location>
        <begin position="285"/>
        <end position="302"/>
    </location>
</feature>
<keyword evidence="4 6" id="KW-1133">Transmembrane helix</keyword>
<evidence type="ECO:0000259" key="7">
    <source>
        <dbReference type="Pfam" id="PF00892"/>
    </source>
</evidence>
<evidence type="ECO:0000256" key="6">
    <source>
        <dbReference type="SAM" id="Phobius"/>
    </source>
</evidence>
<dbReference type="Pfam" id="PF00892">
    <property type="entry name" value="EamA"/>
    <property type="match status" value="2"/>
</dbReference>
<gene>
    <name evidence="8" type="ORF">Hgul01_01389</name>
</gene>
<feature type="transmembrane region" description="Helical" evidence="6">
    <location>
        <begin position="230"/>
        <end position="252"/>
    </location>
</feature>
<sequence length="305" mass="31580">MKQAVDDSSVSLSPHHADPSARRQRWLGIAAMLLSAIAFGWLGVFARLAYDDGSEPITVLCLRFSIAAVVMVGILRVRGEQLPRGKLLLGLILLGGIGYVAQSMAYFVALTMASAGLVAVLLYLYPGLVTLISVVFFKERLTPRMVLALVLALAGSALAIGPIGGGKPLGIVFAISGAVIYAIYITAGSRITAQAGAIPSSTVIMSAAAVVYIGIMLARGPVWPATSAGWLAIVGIALISTVLAIVMFFVGLERIGPTAGSTISALEPLVSVGAAVVVLHEPISFWQLGGGLLILIAVVLLARHS</sequence>
<feature type="transmembrane region" description="Helical" evidence="6">
    <location>
        <begin position="26"/>
        <end position="50"/>
    </location>
</feature>
<feature type="transmembrane region" description="Helical" evidence="6">
    <location>
        <begin position="144"/>
        <end position="163"/>
    </location>
</feature>
<evidence type="ECO:0000256" key="3">
    <source>
        <dbReference type="ARBA" id="ARBA00022692"/>
    </source>
</evidence>
<dbReference type="InterPro" id="IPR050638">
    <property type="entry name" value="AA-Vitamin_Transporters"/>
</dbReference>
<dbReference type="Proteomes" id="UP001428290">
    <property type="component" value="Unassembled WGS sequence"/>
</dbReference>
<dbReference type="EMBL" id="BAABRU010000004">
    <property type="protein sequence ID" value="GAA5527602.1"/>
    <property type="molecule type" value="Genomic_DNA"/>
</dbReference>
<name>A0ABP9WWM3_9CHLR</name>